<dbReference type="OrthoDB" id="2507837at2759"/>
<feature type="compositionally biased region" description="Polar residues" evidence="1">
    <location>
        <begin position="425"/>
        <end position="441"/>
    </location>
</feature>
<feature type="compositionally biased region" description="Polar residues" evidence="1">
    <location>
        <begin position="335"/>
        <end position="348"/>
    </location>
</feature>
<dbReference type="EMBL" id="AVOT02020270">
    <property type="protein sequence ID" value="MBW0508337.1"/>
    <property type="molecule type" value="Genomic_DNA"/>
</dbReference>
<evidence type="ECO:0000313" key="3">
    <source>
        <dbReference type="Proteomes" id="UP000765509"/>
    </source>
</evidence>
<dbReference type="AlphaFoldDB" id="A0A9Q3DZ34"/>
<feature type="compositionally biased region" description="Low complexity" evidence="1">
    <location>
        <begin position="366"/>
        <end position="376"/>
    </location>
</feature>
<feature type="compositionally biased region" description="Polar residues" evidence="1">
    <location>
        <begin position="71"/>
        <end position="99"/>
    </location>
</feature>
<feature type="compositionally biased region" description="Pro residues" evidence="1">
    <location>
        <begin position="182"/>
        <end position="200"/>
    </location>
</feature>
<feature type="region of interest" description="Disordered" evidence="1">
    <location>
        <begin position="23"/>
        <end position="265"/>
    </location>
</feature>
<feature type="region of interest" description="Disordered" evidence="1">
    <location>
        <begin position="285"/>
        <end position="441"/>
    </location>
</feature>
<feature type="compositionally biased region" description="Polar residues" evidence="1">
    <location>
        <begin position="109"/>
        <end position="121"/>
    </location>
</feature>
<comment type="caution">
    <text evidence="2">The sequence shown here is derived from an EMBL/GenBank/DDBJ whole genome shotgun (WGS) entry which is preliminary data.</text>
</comment>
<protein>
    <submittedName>
        <fullName evidence="2">Uncharacterized protein</fullName>
    </submittedName>
</protein>
<feature type="compositionally biased region" description="Pro residues" evidence="1">
    <location>
        <begin position="391"/>
        <end position="400"/>
    </location>
</feature>
<feature type="compositionally biased region" description="Pro residues" evidence="1">
    <location>
        <begin position="209"/>
        <end position="221"/>
    </location>
</feature>
<feature type="compositionally biased region" description="Basic residues" evidence="1">
    <location>
        <begin position="48"/>
        <end position="66"/>
    </location>
</feature>
<keyword evidence="3" id="KW-1185">Reference proteome</keyword>
<proteinExistence type="predicted"/>
<feature type="compositionally biased region" description="Basic and acidic residues" evidence="1">
    <location>
        <begin position="23"/>
        <end position="35"/>
    </location>
</feature>
<organism evidence="2 3">
    <name type="scientific">Austropuccinia psidii MF-1</name>
    <dbReference type="NCBI Taxonomy" id="1389203"/>
    <lineage>
        <taxon>Eukaryota</taxon>
        <taxon>Fungi</taxon>
        <taxon>Dikarya</taxon>
        <taxon>Basidiomycota</taxon>
        <taxon>Pucciniomycotina</taxon>
        <taxon>Pucciniomycetes</taxon>
        <taxon>Pucciniales</taxon>
        <taxon>Sphaerophragmiaceae</taxon>
        <taxon>Austropuccinia</taxon>
    </lineage>
</organism>
<dbReference type="Proteomes" id="UP000765509">
    <property type="component" value="Unassembled WGS sequence"/>
</dbReference>
<name>A0A9Q3DZ34_9BASI</name>
<reference evidence="2" key="1">
    <citation type="submission" date="2021-03" db="EMBL/GenBank/DDBJ databases">
        <title>Draft genome sequence of rust myrtle Austropuccinia psidii MF-1, a brazilian biotype.</title>
        <authorList>
            <person name="Quecine M.C."/>
            <person name="Pachon D.M.R."/>
            <person name="Bonatelli M.L."/>
            <person name="Correr F.H."/>
            <person name="Franceschini L.M."/>
            <person name="Leite T.F."/>
            <person name="Margarido G.R.A."/>
            <person name="Almeida C.A."/>
            <person name="Ferrarezi J.A."/>
            <person name="Labate C.A."/>
        </authorList>
    </citation>
    <scope>NUCLEOTIDE SEQUENCE</scope>
    <source>
        <strain evidence="2">MF-1</strain>
    </source>
</reference>
<accession>A0A9Q3DZ34</accession>
<feature type="compositionally biased region" description="Pro residues" evidence="1">
    <location>
        <begin position="231"/>
        <end position="247"/>
    </location>
</feature>
<gene>
    <name evidence="2" type="ORF">O181_048052</name>
</gene>
<evidence type="ECO:0000313" key="2">
    <source>
        <dbReference type="EMBL" id="MBW0508337.1"/>
    </source>
</evidence>
<sequence>MPSIRPVRMIIRLDRSIHYDHPKLNQSHKKDHDHPFIPSNPSDPPNPNHHHHNHHHHRLDRIRHHQGAFINPSNQSSHPQNVQPNNQFYQPQRNPNQYHPQFVNAPTHAFNNQSYHQNRNPMFNYPNQPPLKAPLPYSQPKSYPQPTGYSHSNQSFHPQSNHPRFPSSFPQQYPQSYRPHIPSHPTPQPQPYLTPQPNKPNLPYSAPYPSTPPPFNLPPNPSATHYSSHPFQPPPSRAPTFPVPPISPHAHPSRPIAPHQRRASHPAQAFGFDFQDLSGLEMLDQATQNPTSPNSPQPTKPFNPSSQAIAHRLPLGDRSWANEGYRPLTKHPNLPTASHLNQATSNWPNRPARSTGMRQGTGDGLSASRSRSAPPRFGQRPRARINAQSSPPEPSLPAPPTTVLDAQGKFGIDPSPLGCPENTPRALSSEPSLKPTESPSAISKSEYNSIQHLISNSQGSINLPGLTKPIAFEAQSNKHWDPNQLEIDWKHGQADREQIVGKALNIVIQNPTMEIKQKREVVALVDFLLMSKEERMLKMQK</sequence>
<feature type="compositionally biased region" description="Polar residues" evidence="1">
    <location>
        <begin position="139"/>
        <end position="175"/>
    </location>
</feature>
<evidence type="ECO:0000256" key="1">
    <source>
        <dbReference type="SAM" id="MobiDB-lite"/>
    </source>
</evidence>